<feature type="transmembrane region" description="Helical" evidence="5">
    <location>
        <begin position="47"/>
        <end position="66"/>
    </location>
</feature>
<comment type="caution">
    <text evidence="6">The sequence shown here is derived from an EMBL/GenBank/DDBJ whole genome shotgun (WGS) entry which is preliminary data.</text>
</comment>
<gene>
    <name evidence="6" type="ORF">EFW17_06425</name>
</gene>
<dbReference type="OrthoDB" id="9808930at2"/>
<keyword evidence="4 5" id="KW-0472">Membrane</keyword>
<protein>
    <submittedName>
        <fullName evidence="6">DUF4870 domain-containing protein</fullName>
    </submittedName>
</protein>
<keyword evidence="3 5" id="KW-1133">Transmembrane helix</keyword>
<sequence>MISHLSGGLLACLGWLPALIVHSARKNHSTFIRHHASEALNFQLTLLIPYVVTTVIFLAMGIYLPAMSWIGSVLIAAVWGVSILFGILGALGANRGTAYRYPVAIRMVR</sequence>
<evidence type="ECO:0000256" key="1">
    <source>
        <dbReference type="ARBA" id="ARBA00004141"/>
    </source>
</evidence>
<evidence type="ECO:0000256" key="3">
    <source>
        <dbReference type="ARBA" id="ARBA00022989"/>
    </source>
</evidence>
<name>A0A3N0EE86_9ACTN</name>
<evidence type="ECO:0000256" key="2">
    <source>
        <dbReference type="ARBA" id="ARBA00022692"/>
    </source>
</evidence>
<evidence type="ECO:0000313" key="6">
    <source>
        <dbReference type="EMBL" id="RNL86153.1"/>
    </source>
</evidence>
<evidence type="ECO:0000256" key="5">
    <source>
        <dbReference type="SAM" id="Phobius"/>
    </source>
</evidence>
<proteinExistence type="predicted"/>
<feature type="transmembrane region" description="Helical" evidence="5">
    <location>
        <begin position="73"/>
        <end position="93"/>
    </location>
</feature>
<dbReference type="Pfam" id="PF09685">
    <property type="entry name" value="MamF_MmsF"/>
    <property type="match status" value="1"/>
</dbReference>
<dbReference type="AlphaFoldDB" id="A0A3N0EE86"/>
<evidence type="ECO:0000256" key="4">
    <source>
        <dbReference type="ARBA" id="ARBA00023136"/>
    </source>
</evidence>
<dbReference type="Proteomes" id="UP000269198">
    <property type="component" value="Unassembled WGS sequence"/>
</dbReference>
<dbReference type="EMBL" id="RJMB01000004">
    <property type="protein sequence ID" value="RNL86153.1"/>
    <property type="molecule type" value="Genomic_DNA"/>
</dbReference>
<dbReference type="InterPro" id="IPR019109">
    <property type="entry name" value="MamF_MmsF"/>
</dbReference>
<evidence type="ECO:0000313" key="7">
    <source>
        <dbReference type="Proteomes" id="UP000269198"/>
    </source>
</evidence>
<keyword evidence="7" id="KW-1185">Reference proteome</keyword>
<comment type="subcellular location">
    <subcellularLocation>
        <location evidence="1">Membrane</location>
        <topology evidence="1">Multi-pass membrane protein</topology>
    </subcellularLocation>
</comment>
<reference evidence="6 7" key="1">
    <citation type="submission" date="2018-11" db="EMBL/GenBank/DDBJ databases">
        <title>The genome draft of YIM 96095.</title>
        <authorList>
            <person name="Tang S.-K."/>
            <person name="Chunyu W.-X."/>
            <person name="Feng Y.-Z."/>
        </authorList>
    </citation>
    <scope>NUCLEOTIDE SEQUENCE [LARGE SCALE GENOMIC DNA]</scope>
    <source>
        <strain evidence="6 7">YIM 96095</strain>
    </source>
</reference>
<organism evidence="6 7">
    <name type="scientific">Halostreptopolyspora alba</name>
    <dbReference type="NCBI Taxonomy" id="2487137"/>
    <lineage>
        <taxon>Bacteria</taxon>
        <taxon>Bacillati</taxon>
        <taxon>Actinomycetota</taxon>
        <taxon>Actinomycetes</taxon>
        <taxon>Streptosporangiales</taxon>
        <taxon>Nocardiopsidaceae</taxon>
        <taxon>Halostreptopolyspora</taxon>
    </lineage>
</organism>
<accession>A0A3N0EE86</accession>
<keyword evidence="2 5" id="KW-0812">Transmembrane</keyword>